<dbReference type="GO" id="GO:0033617">
    <property type="term" value="P:mitochondrial respiratory chain complex IV assembly"/>
    <property type="evidence" value="ECO:0007669"/>
    <property type="project" value="TreeGrafter"/>
</dbReference>
<comment type="similarity">
    <text evidence="2">Belongs to the COX17 family.</text>
</comment>
<evidence type="ECO:0000256" key="4">
    <source>
        <dbReference type="ARBA" id="ARBA00023008"/>
    </source>
</evidence>
<dbReference type="PROSITE" id="PS51808">
    <property type="entry name" value="CHCH"/>
    <property type="match status" value="1"/>
</dbReference>
<feature type="region of interest" description="Disordered" evidence="9">
    <location>
        <begin position="1"/>
        <end position="28"/>
    </location>
</feature>
<evidence type="ECO:0000256" key="6">
    <source>
        <dbReference type="ARBA" id="ARBA00023157"/>
    </source>
</evidence>
<dbReference type="InterPro" id="IPR007745">
    <property type="entry name" value="Cyt_c_oxidase_Cu-chaperone"/>
</dbReference>
<dbReference type="AlphaFoldDB" id="A0AA39GSC6"/>
<dbReference type="SUPFAM" id="SSF47072">
    <property type="entry name" value="Cysteine alpha-hairpin motif"/>
    <property type="match status" value="1"/>
</dbReference>
<feature type="compositionally biased region" description="Polar residues" evidence="9">
    <location>
        <begin position="7"/>
        <end position="23"/>
    </location>
</feature>
<evidence type="ECO:0000313" key="11">
    <source>
        <dbReference type="Proteomes" id="UP001175261"/>
    </source>
</evidence>
<evidence type="ECO:0000313" key="10">
    <source>
        <dbReference type="EMBL" id="KAK0392695.1"/>
    </source>
</evidence>
<protein>
    <recommendedName>
        <fullName evidence="12">Cox17</fullName>
    </recommendedName>
</protein>
<evidence type="ECO:0008006" key="12">
    <source>
        <dbReference type="Google" id="ProtNLM"/>
    </source>
</evidence>
<dbReference type="GO" id="GO:0005507">
    <property type="term" value="F:copper ion binding"/>
    <property type="evidence" value="ECO:0007669"/>
    <property type="project" value="InterPro"/>
</dbReference>
<dbReference type="PANTHER" id="PTHR16719">
    <property type="entry name" value="CYTOCHROME C OXIDASE COPPER CHAPERONE"/>
    <property type="match status" value="1"/>
</dbReference>
<accession>A0AA39GSC6</accession>
<dbReference type="InterPro" id="IPR009069">
    <property type="entry name" value="Cys_alpha_HP_mot_SF"/>
</dbReference>
<evidence type="ECO:0000256" key="9">
    <source>
        <dbReference type="SAM" id="MobiDB-lite"/>
    </source>
</evidence>
<keyword evidence="7" id="KW-0143">Chaperone</keyword>
<dbReference type="FunFam" id="1.10.287.1130:FF:000004">
    <property type="entry name" value="Cytochrome c oxidase copper chaperone"/>
    <property type="match status" value="1"/>
</dbReference>
<evidence type="ECO:0000256" key="5">
    <source>
        <dbReference type="ARBA" id="ARBA00023128"/>
    </source>
</evidence>
<evidence type="ECO:0000256" key="1">
    <source>
        <dbReference type="ARBA" id="ARBA00004569"/>
    </source>
</evidence>
<dbReference type="Proteomes" id="UP001175261">
    <property type="component" value="Unassembled WGS sequence"/>
</dbReference>
<evidence type="ECO:0000256" key="8">
    <source>
        <dbReference type="PIRSR" id="PIRSR607745-1"/>
    </source>
</evidence>
<proteinExistence type="inferred from homology"/>
<gene>
    <name evidence="10" type="ORF">NLU13_2190</name>
</gene>
<keyword evidence="4 8" id="KW-0186">Copper</keyword>
<feature type="binding site" evidence="8">
    <location>
        <position position="30"/>
    </location>
    <ligand>
        <name>Cu cation</name>
        <dbReference type="ChEBI" id="CHEBI:23378"/>
    </ligand>
</feature>
<dbReference type="GO" id="GO:0005758">
    <property type="term" value="C:mitochondrial intermembrane space"/>
    <property type="evidence" value="ECO:0007669"/>
    <property type="project" value="UniProtKB-SubCell"/>
</dbReference>
<reference evidence="10" key="1">
    <citation type="submission" date="2022-10" db="EMBL/GenBank/DDBJ databases">
        <title>Determination and structural analysis of whole genome sequence of Sarocladium strictum F4-1.</title>
        <authorList>
            <person name="Hu L."/>
            <person name="Jiang Y."/>
        </authorList>
    </citation>
    <scope>NUCLEOTIDE SEQUENCE</scope>
    <source>
        <strain evidence="10">F4-1</strain>
    </source>
</reference>
<dbReference type="EMBL" id="JAPDFR010000001">
    <property type="protein sequence ID" value="KAK0392695.1"/>
    <property type="molecule type" value="Genomic_DNA"/>
</dbReference>
<feature type="binding site" evidence="8">
    <location>
        <position position="29"/>
    </location>
    <ligand>
        <name>Cu cation</name>
        <dbReference type="ChEBI" id="CHEBI:23378"/>
    </ligand>
</feature>
<evidence type="ECO:0000256" key="3">
    <source>
        <dbReference type="ARBA" id="ARBA00022723"/>
    </source>
</evidence>
<keyword evidence="6" id="KW-1015">Disulfide bond</keyword>
<name>A0AA39GSC6_SARSR</name>
<dbReference type="GO" id="GO:0016531">
    <property type="term" value="F:copper chaperone activity"/>
    <property type="evidence" value="ECO:0007669"/>
    <property type="project" value="InterPro"/>
</dbReference>
<keyword evidence="5" id="KW-0496">Mitochondrion</keyword>
<organism evidence="10 11">
    <name type="scientific">Sarocladium strictum</name>
    <name type="common">Black bundle disease fungus</name>
    <name type="synonym">Acremonium strictum</name>
    <dbReference type="NCBI Taxonomy" id="5046"/>
    <lineage>
        <taxon>Eukaryota</taxon>
        <taxon>Fungi</taxon>
        <taxon>Dikarya</taxon>
        <taxon>Ascomycota</taxon>
        <taxon>Pezizomycotina</taxon>
        <taxon>Sordariomycetes</taxon>
        <taxon>Hypocreomycetidae</taxon>
        <taxon>Hypocreales</taxon>
        <taxon>Sarocladiaceae</taxon>
        <taxon>Sarocladium</taxon>
    </lineage>
</organism>
<dbReference type="Pfam" id="PF05051">
    <property type="entry name" value="COX17"/>
    <property type="match status" value="1"/>
</dbReference>
<keyword evidence="3 8" id="KW-0479">Metal-binding</keyword>
<sequence>MDAKSLSIGSGAQPSTSTSNNEASRPKPCCVCKEEKSKRDECMLFSNAKDPAQDCISLVDQYKSCMAGFGYKV</sequence>
<comment type="subcellular location">
    <subcellularLocation>
        <location evidence="1">Mitochondrion intermembrane space</location>
    </subcellularLocation>
</comment>
<evidence type="ECO:0000256" key="7">
    <source>
        <dbReference type="ARBA" id="ARBA00023186"/>
    </source>
</evidence>
<keyword evidence="11" id="KW-1185">Reference proteome</keyword>
<dbReference type="Gene3D" id="1.10.287.1130">
    <property type="entry name" value="CytochromE C oxidase copper chaperone"/>
    <property type="match status" value="1"/>
</dbReference>
<comment type="caution">
    <text evidence="10">The sequence shown here is derived from an EMBL/GenBank/DDBJ whole genome shotgun (WGS) entry which is preliminary data.</text>
</comment>
<dbReference type="PANTHER" id="PTHR16719:SF0">
    <property type="entry name" value="CYTOCHROME C OXIDASE COPPER CHAPERONE"/>
    <property type="match status" value="1"/>
</dbReference>
<evidence type="ECO:0000256" key="2">
    <source>
        <dbReference type="ARBA" id="ARBA00009241"/>
    </source>
</evidence>